<organism evidence="1 2">
    <name type="scientific">Rhizophagus clarus</name>
    <dbReference type="NCBI Taxonomy" id="94130"/>
    <lineage>
        <taxon>Eukaryota</taxon>
        <taxon>Fungi</taxon>
        <taxon>Fungi incertae sedis</taxon>
        <taxon>Mucoromycota</taxon>
        <taxon>Glomeromycotina</taxon>
        <taxon>Glomeromycetes</taxon>
        <taxon>Glomerales</taxon>
        <taxon>Glomeraceae</taxon>
        <taxon>Rhizophagus</taxon>
    </lineage>
</organism>
<comment type="caution">
    <text evidence="1">The sequence shown here is derived from an EMBL/GenBank/DDBJ whole genome shotgun (WGS) entry which is preliminary data.</text>
</comment>
<evidence type="ECO:0000313" key="2">
    <source>
        <dbReference type="Proteomes" id="UP000247702"/>
    </source>
</evidence>
<reference evidence="1 2" key="1">
    <citation type="submission" date="2017-11" db="EMBL/GenBank/DDBJ databases">
        <title>The genome of Rhizophagus clarus HR1 reveals common genetic basis of auxotrophy among arbuscular mycorrhizal fungi.</title>
        <authorList>
            <person name="Kobayashi Y."/>
        </authorList>
    </citation>
    <scope>NUCLEOTIDE SEQUENCE [LARGE SCALE GENOMIC DNA]</scope>
    <source>
        <strain evidence="1 2">HR1</strain>
    </source>
</reference>
<proteinExistence type="predicted"/>
<gene>
    <name evidence="1" type="ORF">RclHR1_13010005</name>
</gene>
<dbReference type="Proteomes" id="UP000247702">
    <property type="component" value="Unassembled WGS sequence"/>
</dbReference>
<name>A0A2Z6QLH6_9GLOM</name>
<evidence type="ECO:0000313" key="1">
    <source>
        <dbReference type="EMBL" id="GBB86649.1"/>
    </source>
</evidence>
<evidence type="ECO:0008006" key="3">
    <source>
        <dbReference type="Google" id="ProtNLM"/>
    </source>
</evidence>
<dbReference type="AlphaFoldDB" id="A0A2Z6QLH6"/>
<accession>A0A2Z6QLH6</accession>
<sequence>MNSLNYDGNIHPDEWINNVQRYFKLKKIDHDCLSIAISFVDPIITLPAEIDSLEKLCSVLKEDISFTIFKNTNERMLRSLKYVPENKGGNTSKFISKFRKLCYNAEINDIEEQKKYLYNSLSLPKKHIDSISIEFYKKMENVDSIKLIKEFEDFVVYFSNENLCYKTGNNPQLLNSNSLWRVKSDTKELVGYTDTFVTIQHETSKMFLGVDQGTSRYHNYGYYGYVHHKSPSTNHTEVSCTKLADNYWAGCWGFNHAKVRNHQGFLKSNDITNLSVKEFYDNNGNFVQNGQYEFLRSHDIQFTIGNDTFQEVVCHNERLGGNDEWCIELIKQNTWAFSS</sequence>
<dbReference type="EMBL" id="BEXD01000338">
    <property type="protein sequence ID" value="GBB86649.1"/>
    <property type="molecule type" value="Genomic_DNA"/>
</dbReference>
<protein>
    <recommendedName>
        <fullName evidence="3">MIR domain-containing protein</fullName>
    </recommendedName>
</protein>
<dbReference type="Gene3D" id="2.80.10.50">
    <property type="match status" value="1"/>
</dbReference>
<keyword evidence="2" id="KW-1185">Reference proteome</keyword>